<evidence type="ECO:0000259" key="1">
    <source>
        <dbReference type="Pfam" id="PF12110"/>
    </source>
</evidence>
<reference evidence="2 3" key="2">
    <citation type="submission" date="2018-11" db="EMBL/GenBank/DDBJ databases">
        <authorList>
            <consortium name="Pathogen Informatics"/>
        </authorList>
    </citation>
    <scope>NUCLEOTIDE SEQUENCE [LARGE SCALE GENOMIC DNA]</scope>
</reference>
<evidence type="ECO:0000313" key="4">
    <source>
        <dbReference type="WBParaSite" id="GPUH_0000798201-mRNA-1"/>
    </source>
</evidence>
<evidence type="ECO:0000313" key="3">
    <source>
        <dbReference type="Proteomes" id="UP000271098"/>
    </source>
</evidence>
<proteinExistence type="predicted"/>
<dbReference type="EMBL" id="UYRT01021966">
    <property type="protein sequence ID" value="VDK60304.1"/>
    <property type="molecule type" value="Genomic_DNA"/>
</dbReference>
<protein>
    <submittedName>
        <fullName evidence="4">Nup96 domain-containing protein</fullName>
    </submittedName>
</protein>
<feature type="domain" description="Nuclear pore complex protein NUP96 C-terminal" evidence="1">
    <location>
        <begin position="22"/>
        <end position="182"/>
    </location>
</feature>
<name>A0A183DGY2_9BILA</name>
<reference evidence="4" key="1">
    <citation type="submission" date="2016-06" db="UniProtKB">
        <authorList>
            <consortium name="WormBaseParasite"/>
        </authorList>
    </citation>
    <scope>IDENTIFICATION</scope>
</reference>
<gene>
    <name evidence="2" type="ORF">GPUH_LOCUS7972</name>
</gene>
<evidence type="ECO:0000313" key="2">
    <source>
        <dbReference type="EMBL" id="VDK60304.1"/>
    </source>
</evidence>
<dbReference type="Pfam" id="PF12110">
    <property type="entry name" value="Nup96"/>
    <property type="match status" value="1"/>
</dbReference>
<dbReference type="AlphaFoldDB" id="A0A183DGY2"/>
<dbReference type="WBParaSite" id="GPUH_0000798201-mRNA-1">
    <property type="protein sequence ID" value="GPUH_0000798201-mRNA-1"/>
    <property type="gene ID" value="GPUH_0000798201"/>
</dbReference>
<dbReference type="Proteomes" id="UP000271098">
    <property type="component" value="Unassembled WGS sequence"/>
</dbReference>
<dbReference type="InterPro" id="IPR021967">
    <property type="entry name" value="Nup98_C"/>
</dbReference>
<keyword evidence="3" id="KW-1185">Reference proteome</keyword>
<dbReference type="OrthoDB" id="3797628at2759"/>
<organism evidence="4">
    <name type="scientific">Gongylonema pulchrum</name>
    <dbReference type="NCBI Taxonomy" id="637853"/>
    <lineage>
        <taxon>Eukaryota</taxon>
        <taxon>Metazoa</taxon>
        <taxon>Ecdysozoa</taxon>
        <taxon>Nematoda</taxon>
        <taxon>Chromadorea</taxon>
        <taxon>Rhabditida</taxon>
        <taxon>Spirurina</taxon>
        <taxon>Spiruromorpha</taxon>
        <taxon>Spiruroidea</taxon>
        <taxon>Gongylonematidae</taxon>
        <taxon>Gongylonema</taxon>
    </lineage>
</organism>
<dbReference type="Gene3D" id="1.25.40.690">
    <property type="match status" value="1"/>
</dbReference>
<sequence>MFMTEDSEKKATRQHLSPGPGKILYHLLNGNLEVAAEEAVDSNYPHLACALSTFRYSDRTAYRNQASGDDCFSPIMHWNKTKESKFISEDLLKIYLIMAGEMHTEINGKKIFVNEGLDGLRAFAVFVWYYEPFDAPLKEVFHAFENDLAARKATITLKCDMFYELLHLACDPSYPMEVVLEPT</sequence>
<accession>A0A183DGY2</accession>